<accession>A0A8J4DX54</accession>
<dbReference type="Proteomes" id="UP000619260">
    <property type="component" value="Unassembled WGS sequence"/>
</dbReference>
<keyword evidence="2" id="KW-1185">Reference proteome</keyword>
<dbReference type="AlphaFoldDB" id="A0A8J4DX54"/>
<organism evidence="1 2">
    <name type="scientific">Virgisporangium aliadipatigenens</name>
    <dbReference type="NCBI Taxonomy" id="741659"/>
    <lineage>
        <taxon>Bacteria</taxon>
        <taxon>Bacillati</taxon>
        <taxon>Actinomycetota</taxon>
        <taxon>Actinomycetes</taxon>
        <taxon>Micromonosporales</taxon>
        <taxon>Micromonosporaceae</taxon>
        <taxon>Virgisporangium</taxon>
    </lineage>
</organism>
<reference evidence="1" key="1">
    <citation type="submission" date="2021-01" db="EMBL/GenBank/DDBJ databases">
        <title>Whole genome shotgun sequence of Virgisporangium aliadipatigenens NBRC 105644.</title>
        <authorList>
            <person name="Komaki H."/>
            <person name="Tamura T."/>
        </authorList>
    </citation>
    <scope>NUCLEOTIDE SEQUENCE</scope>
    <source>
        <strain evidence="1">NBRC 105644</strain>
    </source>
</reference>
<comment type="caution">
    <text evidence="1">The sequence shown here is derived from an EMBL/GenBank/DDBJ whole genome shotgun (WGS) entry which is preliminary data.</text>
</comment>
<protein>
    <recommendedName>
        <fullName evidence="3">Secreted protein</fullName>
    </recommendedName>
</protein>
<sequence length="902" mass="96717">MAINPALLERQRVRKVAAGTTGPLAWEDIALLLKHGRVDALATRLGGLTARQRAAVAPDLRRYAAELDEALLHPDGRDRDDVDRAAGLAVCAAAVLPDARAVAKLMTRRGLREALPAVDPGLMTRAARDRGAAWLGDVGLNLANRLDQRTARFGWPLAAALIKAGGAAWPTHDAFVTGWVENLVTPCALPHHPAVRPPLHRLRADPCLDPLLPRMFEVDGLCGLLGEAMTPAAGATGTPMAFGQAIVALVGEGRIARAVVLDGGVARLLRGDRPAAARAVAALLTALDPMPDEVAERAEDLCRLLVEATAPVAGRVQRWLRAADAHRPLDPDLFLRSSRPVLGRPERNLVRAQVLWLDRFTRRHPERVPEIREAAAIALDHPSVELQKRVRALIAKLSPEPKPRLVASPGEVVPPPVVDALPAPPSDAPPAPIASVDELAEEIVALGFAPVTHLSVERLLDAVVRFHTDSPRALAERLDAVREHWAVGPSAAHALTCLGALFDAAVDGRRQEWVANRFRNWERVRDLDAESSPVPQRLVVLRLLEMAHRLRRAPVPLLVSTPTSANGMLDPAALRERLARAAREGWDPWRYDLRQAFLRLPRGATLGSTVDSDAGRELAAWLDGGGLPDAEPTRVVIPRRERRYPDRPWADWEYDRLPTARMLVGLRSPVVERPRSSGITPPRTPGPADLLTVTPPERIEGSSFLGDVQLWPAVAPAHRETIAAHLLPWVAATADEDLKGALLVLPLLAECTGPVGPALTLALAYGLGARWPQDRVAATDALLLLRATGALDAEALGADLADLVVRGLLKANRVEAALSDLTQGGAPGVAWAVLRAMLPTLLTTVPTPRALAGFVTLAATAAGTSGAQPGDVIPGLAELAGRPRHNRLINEARRLYAVVGPL</sequence>
<evidence type="ECO:0000313" key="2">
    <source>
        <dbReference type="Proteomes" id="UP000619260"/>
    </source>
</evidence>
<dbReference type="EMBL" id="BOPF01000054">
    <property type="protein sequence ID" value="GIJ51747.1"/>
    <property type="molecule type" value="Genomic_DNA"/>
</dbReference>
<evidence type="ECO:0000313" key="1">
    <source>
        <dbReference type="EMBL" id="GIJ51747.1"/>
    </source>
</evidence>
<evidence type="ECO:0008006" key="3">
    <source>
        <dbReference type="Google" id="ProtNLM"/>
    </source>
</evidence>
<dbReference type="RefSeq" id="WP_203905144.1">
    <property type="nucleotide sequence ID" value="NZ_BOPF01000054.1"/>
</dbReference>
<gene>
    <name evidence="1" type="ORF">Val02_86330</name>
</gene>
<name>A0A8J4DX54_9ACTN</name>
<proteinExistence type="predicted"/>